<evidence type="ECO:0000256" key="1">
    <source>
        <dbReference type="SAM" id="MobiDB-lite"/>
    </source>
</evidence>
<organism evidence="3 4">
    <name type="scientific">Mesorhizobium plurifarium</name>
    <dbReference type="NCBI Taxonomy" id="69974"/>
    <lineage>
        <taxon>Bacteria</taxon>
        <taxon>Pseudomonadati</taxon>
        <taxon>Pseudomonadota</taxon>
        <taxon>Alphaproteobacteria</taxon>
        <taxon>Hyphomicrobiales</taxon>
        <taxon>Phyllobacteriaceae</taxon>
        <taxon>Mesorhizobium</taxon>
    </lineage>
</organism>
<dbReference type="Gene3D" id="3.40.30.10">
    <property type="entry name" value="Glutaredoxin"/>
    <property type="match status" value="1"/>
</dbReference>
<dbReference type="SUPFAM" id="SSF52833">
    <property type="entry name" value="Thioredoxin-like"/>
    <property type="match status" value="1"/>
</dbReference>
<gene>
    <name evidence="3" type="ORF">MPLDJ20_150051</name>
</gene>
<dbReference type="EMBL" id="CCNB01000007">
    <property type="protein sequence ID" value="CDX32134.1"/>
    <property type="molecule type" value="Genomic_DNA"/>
</dbReference>
<accession>A0A090ESS8</accession>
<feature type="region of interest" description="Disordered" evidence="1">
    <location>
        <begin position="187"/>
        <end position="216"/>
    </location>
</feature>
<dbReference type="GO" id="GO:0016740">
    <property type="term" value="F:transferase activity"/>
    <property type="evidence" value="ECO:0007669"/>
    <property type="project" value="UniProtKB-KW"/>
</dbReference>
<dbReference type="Gene3D" id="1.20.1050.10">
    <property type="match status" value="1"/>
</dbReference>
<sequence>MILLNGPNTPFGRLAWATALQLATEVENRVIDVYSADFLDVLNPLRQIPTLVLDGDRALFDSRVICSYFHSLRPETGLIPPSDWAVETRWSLAIGLMEASVARTMEMRRQASHRSMASVARHDQRIARAVAALEAQADEICGTQVRIDRLATAVVLEYIDFRVVSDWRPTAPRLARWLESETMRPSLVSSRPYDLPPATGGDRSILHSQIAKGTHP</sequence>
<dbReference type="InterPro" id="IPR004045">
    <property type="entry name" value="Glutathione_S-Trfase_N"/>
</dbReference>
<feature type="domain" description="GST N-terminal" evidence="2">
    <location>
        <begin position="1"/>
        <end position="77"/>
    </location>
</feature>
<dbReference type="PROSITE" id="PS50404">
    <property type="entry name" value="GST_NTER"/>
    <property type="match status" value="1"/>
</dbReference>
<dbReference type="Proteomes" id="UP000046373">
    <property type="component" value="Unassembled WGS sequence"/>
</dbReference>
<name>A0A090ESS8_MESPL</name>
<dbReference type="Pfam" id="PF13409">
    <property type="entry name" value="GST_N_2"/>
    <property type="match status" value="1"/>
</dbReference>
<evidence type="ECO:0000259" key="2">
    <source>
        <dbReference type="PROSITE" id="PS50404"/>
    </source>
</evidence>
<keyword evidence="3" id="KW-0808">Transferase</keyword>
<evidence type="ECO:0000313" key="3">
    <source>
        <dbReference type="EMBL" id="CDX32134.1"/>
    </source>
</evidence>
<dbReference type="AlphaFoldDB" id="A0A090ESS8"/>
<dbReference type="InterPro" id="IPR036249">
    <property type="entry name" value="Thioredoxin-like_sf"/>
</dbReference>
<reference evidence="3 4" key="1">
    <citation type="submission" date="2014-08" db="EMBL/GenBank/DDBJ databases">
        <authorList>
            <person name="Moulin Lionel"/>
        </authorList>
    </citation>
    <scope>NUCLEOTIDE SEQUENCE [LARGE SCALE GENOMIC DNA]</scope>
</reference>
<evidence type="ECO:0000313" key="4">
    <source>
        <dbReference type="Proteomes" id="UP000046373"/>
    </source>
</evidence>
<protein>
    <submittedName>
        <fullName evidence="3">Putative Glutathione S-transferase</fullName>
    </submittedName>
</protein>
<proteinExistence type="predicted"/>